<name>A0A1I7ZG04_9BILA</name>
<organism evidence="2 3">
    <name type="scientific">Steinernema glaseri</name>
    <dbReference type="NCBI Taxonomy" id="37863"/>
    <lineage>
        <taxon>Eukaryota</taxon>
        <taxon>Metazoa</taxon>
        <taxon>Ecdysozoa</taxon>
        <taxon>Nematoda</taxon>
        <taxon>Chromadorea</taxon>
        <taxon>Rhabditida</taxon>
        <taxon>Tylenchina</taxon>
        <taxon>Panagrolaimomorpha</taxon>
        <taxon>Strongyloidoidea</taxon>
        <taxon>Steinernematidae</taxon>
        <taxon>Steinernema</taxon>
    </lineage>
</organism>
<feature type="transmembrane region" description="Helical" evidence="1">
    <location>
        <begin position="371"/>
        <end position="396"/>
    </location>
</feature>
<evidence type="ECO:0000313" key="2">
    <source>
        <dbReference type="Proteomes" id="UP000095287"/>
    </source>
</evidence>
<keyword evidence="2" id="KW-1185">Reference proteome</keyword>
<dbReference type="WBParaSite" id="L893_g25814.t1">
    <property type="protein sequence ID" value="L893_g25814.t1"/>
    <property type="gene ID" value="L893_g25814"/>
</dbReference>
<dbReference type="Proteomes" id="UP000095287">
    <property type="component" value="Unplaced"/>
</dbReference>
<reference evidence="3" key="1">
    <citation type="submission" date="2016-11" db="UniProtKB">
        <authorList>
            <consortium name="WormBaseParasite"/>
        </authorList>
    </citation>
    <scope>IDENTIFICATION</scope>
</reference>
<evidence type="ECO:0000256" key="1">
    <source>
        <dbReference type="SAM" id="Phobius"/>
    </source>
</evidence>
<feature type="transmembrane region" description="Helical" evidence="1">
    <location>
        <begin position="488"/>
        <end position="513"/>
    </location>
</feature>
<keyword evidence="1" id="KW-0812">Transmembrane</keyword>
<sequence length="550" mass="62430">MARPPTVVPPDPTVTLMQPHRFLANNRLDNNIRSLLVFSRSTVVGMTKRTTPLLLLSFILVLSFLSSEAIVPAKGKCWGDRIFPFSGTLMGCNATRRCVNESVLLELANKECGQPIEHHTFRESCGIGYYFSIDYTCCAPYKWGQFTYPPYQLFLDDDECLEVPIWRPKDMGWWIHRMKQVVREAKDVHEARREGKHVYAAWLEDRGLLPAIEEYLRISKQLSMSKGYQHAHEFLRCPNITNNKSANRPSDDYYVSRHSALFLLKTEMQRLAYDNRYSYMPLAVVELARTGFNCKNLSHKSVHYGDPIRIAKLSVEIMNLSLELYKNTSLGFDPPSMDIWNSDEGEQLYCEWFVKTVTASQGKGYGYLKGILVLVVLLVAGALIWKYWSVISVTLAKWKSKKNSMEQEKAPVVAYEVFDNEISTRIYLVSMCVDLQHPTQRVHLKTTVNVLLAGTKCQITLSIVVSTTVIVIAAATVIALGYGYLKGILLLVVLLVAGALIWKYWSVISVTLAKRKSKKNSMEQEKAPVVAYEVFDNEISTTSGHLLHQS</sequence>
<protein>
    <submittedName>
        <fullName evidence="3">Polyprotein</fullName>
    </submittedName>
</protein>
<dbReference type="AlphaFoldDB" id="A0A1I7ZG04"/>
<evidence type="ECO:0000313" key="3">
    <source>
        <dbReference type="WBParaSite" id="L893_g25814.t1"/>
    </source>
</evidence>
<keyword evidence="1" id="KW-1133">Transmembrane helix</keyword>
<proteinExistence type="predicted"/>
<feature type="transmembrane region" description="Helical" evidence="1">
    <location>
        <begin position="459"/>
        <end position="482"/>
    </location>
</feature>
<accession>A0A1I7ZG04</accession>
<keyword evidence="1" id="KW-0472">Membrane</keyword>